<protein>
    <submittedName>
        <fullName evidence="1">Uncharacterized protein</fullName>
    </submittedName>
</protein>
<evidence type="ECO:0000313" key="2">
    <source>
        <dbReference type="Proteomes" id="UP000291116"/>
    </source>
</evidence>
<dbReference type="PANTHER" id="PTHR11510">
    <property type="entry name" value="MYO-INOSITOL-1 PHOSPHATE SYNTHASE"/>
    <property type="match status" value="1"/>
</dbReference>
<dbReference type="GO" id="GO:0008654">
    <property type="term" value="P:phospholipid biosynthetic process"/>
    <property type="evidence" value="ECO:0007669"/>
    <property type="project" value="InterPro"/>
</dbReference>
<dbReference type="SUPFAM" id="SSF51735">
    <property type="entry name" value="NAD(P)-binding Rossmann-fold domains"/>
    <property type="match status" value="1"/>
</dbReference>
<dbReference type="GO" id="GO:0004512">
    <property type="term" value="F:inositol-3-phosphate synthase activity"/>
    <property type="evidence" value="ECO:0007669"/>
    <property type="project" value="InterPro"/>
</dbReference>
<dbReference type="Proteomes" id="UP000291116">
    <property type="component" value="Unassembled WGS sequence"/>
</dbReference>
<gene>
    <name evidence="1" type="ORF">PSNMU_V1.4_AUG-EV-PASAV3_0082150</name>
</gene>
<dbReference type="AlphaFoldDB" id="A0A448ZGX9"/>
<dbReference type="InterPro" id="IPR002587">
    <property type="entry name" value="Myo-inos-1-P_Synthase"/>
</dbReference>
<sequence length="73" mass="8120">MSSTTKNLNESFTVRSDKCKYTDEAIISDFKYESTLVEGNVVVPVETKMQFKTERTVPKVGVMLIGLGGNNGW</sequence>
<dbReference type="EMBL" id="CAACVS010000340">
    <property type="protein sequence ID" value="VEU41303.1"/>
    <property type="molecule type" value="Genomic_DNA"/>
</dbReference>
<dbReference type="OrthoDB" id="2887at2759"/>
<organism evidence="1 2">
    <name type="scientific">Pseudo-nitzschia multistriata</name>
    <dbReference type="NCBI Taxonomy" id="183589"/>
    <lineage>
        <taxon>Eukaryota</taxon>
        <taxon>Sar</taxon>
        <taxon>Stramenopiles</taxon>
        <taxon>Ochrophyta</taxon>
        <taxon>Bacillariophyta</taxon>
        <taxon>Bacillariophyceae</taxon>
        <taxon>Bacillariophycidae</taxon>
        <taxon>Bacillariales</taxon>
        <taxon>Bacillariaceae</taxon>
        <taxon>Pseudo-nitzschia</taxon>
    </lineage>
</organism>
<reference evidence="1 2" key="1">
    <citation type="submission" date="2019-01" db="EMBL/GenBank/DDBJ databases">
        <authorList>
            <person name="Ferrante I. M."/>
        </authorList>
    </citation>
    <scope>NUCLEOTIDE SEQUENCE [LARGE SCALE GENOMIC DNA]</scope>
    <source>
        <strain evidence="1 2">B856</strain>
    </source>
</reference>
<proteinExistence type="predicted"/>
<dbReference type="Gene3D" id="3.40.50.720">
    <property type="entry name" value="NAD(P)-binding Rossmann-like Domain"/>
    <property type="match status" value="1"/>
</dbReference>
<keyword evidence="2" id="KW-1185">Reference proteome</keyword>
<evidence type="ECO:0000313" key="1">
    <source>
        <dbReference type="EMBL" id="VEU41303.1"/>
    </source>
</evidence>
<dbReference type="GO" id="GO:0006021">
    <property type="term" value="P:inositol biosynthetic process"/>
    <property type="evidence" value="ECO:0007669"/>
    <property type="project" value="InterPro"/>
</dbReference>
<accession>A0A448ZGX9</accession>
<name>A0A448ZGX9_9STRA</name>
<dbReference type="InterPro" id="IPR036291">
    <property type="entry name" value="NAD(P)-bd_dom_sf"/>
</dbReference>